<proteinExistence type="predicted"/>
<evidence type="ECO:0000313" key="2">
    <source>
        <dbReference type="Proteomes" id="UP000594402"/>
    </source>
</evidence>
<gene>
    <name evidence="1" type="ORF">DSS3VP1_00082</name>
</gene>
<accession>A0A7S5FY53</accession>
<organism evidence="1 2">
    <name type="scientific">Bacteriophage DSS3_VP1</name>
    <dbReference type="NCBI Taxonomy" id="2664196"/>
    <lineage>
        <taxon>Viruses</taxon>
        <taxon>Duplodnaviria</taxon>
        <taxon>Heunggongvirae</taxon>
        <taxon>Uroviricota</taxon>
        <taxon>Caudoviricetes</taxon>
        <taxon>Naomviridae</taxon>
        <taxon>Noahvirus</taxon>
        <taxon>Noahvirus arc</taxon>
    </lineage>
</organism>
<protein>
    <submittedName>
        <fullName evidence="1">Uncharacterized protein</fullName>
    </submittedName>
</protein>
<reference evidence="1 2" key="1">
    <citation type="submission" date="2019-10" db="EMBL/GenBank/DDBJ databases">
        <title>Isolation and characterisation of a new family of globally distributed lytic roseophage, the Naomivirus.</title>
        <authorList>
            <person name="Rihtman B."/>
            <person name="Puxty R.J."/>
            <person name="Hapeshi A."/>
            <person name="Zhan Y."/>
            <person name="Michinevski S."/>
            <person name="Waterfield N.R."/>
            <person name="Chen F."/>
            <person name="Millard A.D."/>
            <person name="Scanlan D.J."/>
            <person name="Chen Y."/>
        </authorList>
    </citation>
    <scope>NUCLEOTIDE SEQUENCE [LARGE SCALE GENOMIC DNA]</scope>
</reference>
<name>A0A7S5FY53_9CAUD</name>
<dbReference type="EMBL" id="MN602266">
    <property type="protein sequence ID" value="QGH74650.1"/>
    <property type="molecule type" value="Genomic_DNA"/>
</dbReference>
<keyword evidence="2" id="KW-1185">Reference proteome</keyword>
<dbReference type="Proteomes" id="UP000594402">
    <property type="component" value="Segment"/>
</dbReference>
<evidence type="ECO:0000313" key="1">
    <source>
        <dbReference type="EMBL" id="QGH74650.1"/>
    </source>
</evidence>
<sequence length="75" mass="8559">MHIVMNNCDVVMRYETKGDEGEIVARRIDVGDPEPDQELIQITESAYELWIGCVKAGETILGLADWYNENKETLE</sequence>